<dbReference type="EMBL" id="BGPR01003319">
    <property type="protein sequence ID" value="GBM86499.1"/>
    <property type="molecule type" value="Genomic_DNA"/>
</dbReference>
<proteinExistence type="predicted"/>
<keyword evidence="1" id="KW-1133">Transmembrane helix</keyword>
<reference evidence="2 3" key="1">
    <citation type="journal article" date="2019" name="Sci. Rep.">
        <title>Orb-weaving spider Araneus ventricosus genome elucidates the spidroin gene catalogue.</title>
        <authorList>
            <person name="Kono N."/>
            <person name="Nakamura H."/>
            <person name="Ohtoshi R."/>
            <person name="Moran D.A.P."/>
            <person name="Shinohara A."/>
            <person name="Yoshida Y."/>
            <person name="Fujiwara M."/>
            <person name="Mori M."/>
            <person name="Tomita M."/>
            <person name="Arakawa K."/>
        </authorList>
    </citation>
    <scope>NUCLEOTIDE SEQUENCE [LARGE SCALE GENOMIC DNA]</scope>
</reference>
<sequence length="170" mass="19581">MSRKAGKRSSIKRNDSNFSTGTKRFRYRKIPLYFPIPYLQLTPIGVLQFLLNPFLSFHRDEPLKKWFPISSKKSGHLNHGLNSVCTALLPEIISVYELHSFFAKEPHFFPPNPDPLLFAVVNSDSKCLLSPFYYRPGLIYPPVSESGLNVILSESRRGLLKWAKMNSYPY</sequence>
<keyword evidence="1" id="KW-0812">Transmembrane</keyword>
<evidence type="ECO:0000256" key="1">
    <source>
        <dbReference type="SAM" id="Phobius"/>
    </source>
</evidence>
<keyword evidence="3" id="KW-1185">Reference proteome</keyword>
<keyword evidence="1" id="KW-0472">Membrane</keyword>
<accession>A0A4Y2JAD5</accession>
<comment type="caution">
    <text evidence="2">The sequence shown here is derived from an EMBL/GenBank/DDBJ whole genome shotgun (WGS) entry which is preliminary data.</text>
</comment>
<gene>
    <name evidence="2" type="ORF">AVEN_104107_1</name>
</gene>
<name>A0A4Y2JAD5_ARAVE</name>
<evidence type="ECO:0000313" key="3">
    <source>
        <dbReference type="Proteomes" id="UP000499080"/>
    </source>
</evidence>
<protein>
    <submittedName>
        <fullName evidence="2">Uncharacterized protein</fullName>
    </submittedName>
</protein>
<evidence type="ECO:0000313" key="2">
    <source>
        <dbReference type="EMBL" id="GBM86499.1"/>
    </source>
</evidence>
<feature type="transmembrane region" description="Helical" evidence="1">
    <location>
        <begin position="32"/>
        <end position="51"/>
    </location>
</feature>
<dbReference type="AlphaFoldDB" id="A0A4Y2JAD5"/>
<dbReference type="Proteomes" id="UP000499080">
    <property type="component" value="Unassembled WGS sequence"/>
</dbReference>
<organism evidence="2 3">
    <name type="scientific">Araneus ventricosus</name>
    <name type="common">Orbweaver spider</name>
    <name type="synonym">Epeira ventricosa</name>
    <dbReference type="NCBI Taxonomy" id="182803"/>
    <lineage>
        <taxon>Eukaryota</taxon>
        <taxon>Metazoa</taxon>
        <taxon>Ecdysozoa</taxon>
        <taxon>Arthropoda</taxon>
        <taxon>Chelicerata</taxon>
        <taxon>Arachnida</taxon>
        <taxon>Araneae</taxon>
        <taxon>Araneomorphae</taxon>
        <taxon>Entelegynae</taxon>
        <taxon>Araneoidea</taxon>
        <taxon>Araneidae</taxon>
        <taxon>Araneus</taxon>
    </lineage>
</organism>